<evidence type="ECO:0000313" key="3">
    <source>
        <dbReference type="EMBL" id="KAG7057630.1"/>
    </source>
</evidence>
<feature type="region of interest" description="Disordered" evidence="1">
    <location>
        <begin position="229"/>
        <end position="284"/>
    </location>
</feature>
<feature type="compositionally biased region" description="Polar residues" evidence="1">
    <location>
        <begin position="1417"/>
        <end position="1448"/>
    </location>
</feature>
<comment type="caution">
    <text evidence="3">The sequence shown here is derived from an EMBL/GenBank/DDBJ whole genome shotgun (WGS) entry which is preliminary data.</text>
</comment>
<dbReference type="Gene3D" id="2.40.50.140">
    <property type="entry name" value="Nucleic acid-binding proteins"/>
    <property type="match status" value="1"/>
</dbReference>
<feature type="compositionally biased region" description="Basic and acidic residues" evidence="1">
    <location>
        <begin position="1462"/>
        <end position="1472"/>
    </location>
</feature>
<feature type="compositionally biased region" description="Pro residues" evidence="1">
    <location>
        <begin position="655"/>
        <end position="664"/>
    </location>
</feature>
<dbReference type="GO" id="GO:0000723">
    <property type="term" value="P:telomere maintenance"/>
    <property type="evidence" value="ECO:0007669"/>
    <property type="project" value="InterPro"/>
</dbReference>
<dbReference type="SMART" id="SM00976">
    <property type="entry name" value="Telo_bind"/>
    <property type="match status" value="1"/>
</dbReference>
<sequence>MSGVPQPAAQQQLEAAEAIAIAQLSPALQDPKTRVVRGVVTITWPYSIVRKNIAFLLAEADFRLRRAKGQVRVEFAGSSAKAIADAALGSGDEIALSLDGVELVADDSKTRVPGTSLEWQLRFTERVLLQAKISDSEEVKVIDVDHPAQPEPEPEELPVAILESFQDVEETPAPIATPAKTPLSKRSADQGLGADEFASPAFLKRARVSYGSLFDGGLDIFDEADDGAKARAKKKPKTGRYSSVWTYASRTPSPEPEAPEEEDTSMGEEQPTIATPSRPTMVDGACQTVEQETSPPRDVQVAAEARQDPSYWQTPSKSTMIDSGVQSDLPPSPNIGLTPLGFGPPPPMPIFTSAHEQYPTAFQQPPLDPVFGHDMEPHYGAEGTFHEHPSAYPEAGLDHSPMHGHYPATFLDEPHFGPDGVVTSQPLTEAIPAYQDHPQQHDLEAQPHHTIMVDGIAEPQQIPWGHTSAHYSRSPAKPAESGEVHEGRASSPQDADGETWEEDREREARDDAEEEEALRVEEDHMSEDQDGPEENFASRTYAERRHERGEEAASIEKESSPVGSGSSSENSEESDEEAEHEADDTGGDYDITHFRNLSNNQDDDAGTDLESDYGQEEEDEILDPEDDEEAEESEDYDEEGYDEGDEDEDEDQENQPPPAAPRGGPPVVIDLLSDSEDEGEAPAPPPQPTAAPRRQIPQYDGSADEMEDEDMDDQESEEGSASNEASQQGSSPQPSDAESEEDEASQVGTPTPKPRQAAVFSAPDLTTGSIGEDFETMSPVKLPHMAGVPHSSSRPTSRGESDDLEAELEKELEEEIAADDAGSDRQTPAPSEGMAGVEETGVVPSSPFNEDVGHAAPKQAASSPFNEDPAGDATLKQAMSSPVRTDVEDSEVLGEETLTVESPVAEESSPVRPVSAVEAPAVESLAEESSPVRPVAKEAAVKSMAQESSPVRPVPAVEEAESSPVRPVAATKKKPAVKPMAKESSPVRPVPVTEEESSPVRPVTATKKGAAVKVPMAAESSPVRPVPVVEEESSPVRPVSAAKAEPTVESPVAEVSSPVRAVPAVEESPEPEIEVADVQVAPDEDVEPEELVTDEAAGQSLPDQSEALPTESLQARVEDAAEPEVAQPEDGIVQPEVPVEDVSRQTPELEASNVEAPGQTEEVQQADPDDNVTAKEQAPEHTEITEAAVAEAVEETVSVEATAHSSPKEATPDHVEINETEITKMEVEETQPQSDDEDMEVSLIPDETTVQDFEEPTVEVHMESDDEGSVEPADVDMGDPDDMSVDDEVSSNAADSDMELDDATQDLLIQSQLYEESMMYEDDQAVTTSITTTQMVEERPVSQGGDAAADTHPETEVVETSRVTVEATITEPLETTDAQQAQSEDAMDVDELEDAKSTQMASPTPTPQSFEEKMGETETSQADEQLTPRATQTVESFTQSFVETQATEVTVPDDAEPQTEQLAEHLDDKRPAESPAAAPVQPHEPLLDDEEEVEREKEAAIPHEADADAPSPINEESSQIRDSSAQPSEAQSSLIAEDPSEEVLSAAQQQPAPKRGGRGQHRRTNSKDQDPSVKLARASIASRRSTRLSDRTTPDIHSSAAAAPVRGIAAAAAATTTSRGRSASLALRSDSPDADDAEEDTGVQPARTAVKSPSRAPKTAKESVTKGGKESVSKEAKTKESKAKDKETSKEAAAASSSSTSQPTEQSSAALKTQLTKSLRADVPDCISLKVLRSHPGRTVDVLAVATTNPPEAKRAKGGPRGIMLAFNVTDHSIAPAQTVAVQIFRPHKAALPVIHQGDAVLLRNFSVMVLTRSGFGLRANDGSSWAVFETRRHGAEGQGGGDGSSADADAGDDLPQIRGPPVELSEGETGYAALLRRWYAGLDAKSLARLDKANEAAPAVGNVGKEGK</sequence>
<feature type="region of interest" description="Disordered" evidence="1">
    <location>
        <begin position="1834"/>
        <end position="1866"/>
    </location>
</feature>
<feature type="compositionally biased region" description="Acidic residues" evidence="1">
    <location>
        <begin position="1082"/>
        <end position="1093"/>
    </location>
</feature>
<organism evidence="3 4">
    <name type="scientific">Colletotrichum scovillei</name>
    <dbReference type="NCBI Taxonomy" id="1209932"/>
    <lineage>
        <taxon>Eukaryota</taxon>
        <taxon>Fungi</taxon>
        <taxon>Dikarya</taxon>
        <taxon>Ascomycota</taxon>
        <taxon>Pezizomycotina</taxon>
        <taxon>Sordariomycetes</taxon>
        <taxon>Hypocreomycetidae</taxon>
        <taxon>Glomerellales</taxon>
        <taxon>Glomerellaceae</taxon>
        <taxon>Colletotrichum</taxon>
        <taxon>Colletotrichum acutatum species complex</taxon>
    </lineage>
</organism>
<name>A0A9P7RII7_9PEZI</name>
<feature type="compositionally biased region" description="Basic and acidic residues" evidence="1">
    <location>
        <begin position="517"/>
        <end position="527"/>
    </location>
</feature>
<feature type="compositionally biased region" description="Low complexity" evidence="1">
    <location>
        <begin position="1691"/>
        <end position="1710"/>
    </location>
</feature>
<feature type="compositionally biased region" description="Low complexity" evidence="1">
    <location>
        <begin position="1019"/>
        <end position="1028"/>
    </location>
</feature>
<feature type="compositionally biased region" description="Acidic residues" evidence="1">
    <location>
        <begin position="702"/>
        <end position="718"/>
    </location>
</feature>
<feature type="region of interest" description="Disordered" evidence="1">
    <location>
        <begin position="465"/>
        <end position="1301"/>
    </location>
</feature>
<dbReference type="Pfam" id="PF02765">
    <property type="entry name" value="POT1"/>
    <property type="match status" value="1"/>
</dbReference>
<dbReference type="Proteomes" id="UP000699042">
    <property type="component" value="Unassembled WGS sequence"/>
</dbReference>
<protein>
    <submittedName>
        <fullName evidence="3">3-dehydroshikimate dehydratase protein</fullName>
    </submittedName>
</protein>
<feature type="compositionally biased region" description="Low complexity" evidence="1">
    <location>
        <begin position="1035"/>
        <end position="1066"/>
    </location>
</feature>
<feature type="compositionally biased region" description="Low complexity" evidence="1">
    <location>
        <begin position="1185"/>
        <end position="1203"/>
    </location>
</feature>
<feature type="compositionally biased region" description="Polar residues" evidence="1">
    <location>
        <begin position="240"/>
        <end position="251"/>
    </location>
</feature>
<feature type="compositionally biased region" description="Low complexity" evidence="1">
    <location>
        <begin position="1358"/>
        <end position="1368"/>
    </location>
</feature>
<feature type="compositionally biased region" description="Acidic residues" evidence="1">
    <location>
        <begin position="601"/>
        <end position="653"/>
    </location>
</feature>
<feature type="compositionally biased region" description="Acidic residues" evidence="1">
    <location>
        <begin position="1632"/>
        <end position="1641"/>
    </location>
</feature>
<dbReference type="InterPro" id="IPR011564">
    <property type="entry name" value="Telomer_end-bd_POT1/Cdc13"/>
</dbReference>
<keyword evidence="4" id="KW-1185">Reference proteome</keyword>
<feature type="region of interest" description="Disordered" evidence="1">
    <location>
        <begin position="1338"/>
        <end position="1713"/>
    </location>
</feature>
<feature type="compositionally biased region" description="Low complexity" evidence="1">
    <location>
        <begin position="560"/>
        <end position="569"/>
    </location>
</feature>
<dbReference type="GO" id="GO:0000781">
    <property type="term" value="C:chromosome, telomeric region"/>
    <property type="evidence" value="ECO:0007669"/>
    <property type="project" value="InterPro"/>
</dbReference>
<dbReference type="GO" id="GO:0003677">
    <property type="term" value="F:DNA binding"/>
    <property type="evidence" value="ECO:0007669"/>
    <property type="project" value="InterPro"/>
</dbReference>
<evidence type="ECO:0000313" key="4">
    <source>
        <dbReference type="Proteomes" id="UP000699042"/>
    </source>
</evidence>
<dbReference type="InterPro" id="IPR012340">
    <property type="entry name" value="NA-bd_OB-fold"/>
</dbReference>
<feature type="compositionally biased region" description="Basic and acidic residues" evidence="1">
    <location>
        <begin position="541"/>
        <end position="559"/>
    </location>
</feature>
<feature type="compositionally biased region" description="Low complexity" evidence="1">
    <location>
        <begin position="690"/>
        <end position="701"/>
    </location>
</feature>
<gene>
    <name evidence="3" type="ORF">JMJ77_005013</name>
</gene>
<dbReference type="EMBL" id="JAESDN010000001">
    <property type="protein sequence ID" value="KAG7057630.1"/>
    <property type="molecule type" value="Genomic_DNA"/>
</dbReference>
<feature type="compositionally biased region" description="Basic and acidic residues" evidence="1">
    <location>
        <begin position="1659"/>
        <end position="1690"/>
    </location>
</feature>
<feature type="compositionally biased region" description="Polar residues" evidence="1">
    <location>
        <begin position="1514"/>
        <end position="1534"/>
    </location>
</feature>
<feature type="compositionally biased region" description="Low complexity" evidence="1">
    <location>
        <begin position="1598"/>
        <end position="1629"/>
    </location>
</feature>
<feature type="compositionally biased region" description="Basic and acidic residues" evidence="1">
    <location>
        <begin position="1206"/>
        <end position="1227"/>
    </location>
</feature>
<feature type="domain" description="Telomeric single stranded DNA binding POT1/Cdc13" evidence="2">
    <location>
        <begin position="1726"/>
        <end position="1881"/>
    </location>
</feature>
<reference evidence="3" key="1">
    <citation type="submission" date="2021-05" db="EMBL/GenBank/DDBJ databases">
        <title>Comparative genomics of three Colletotrichum scovillei strains and genetic complementation revealed genes involved fungal growth and virulence on chili pepper.</title>
        <authorList>
            <person name="Hsieh D.-K."/>
            <person name="Chuang S.-C."/>
            <person name="Chen C.-Y."/>
            <person name="Chao Y.-T."/>
            <person name="Lu M.-Y.J."/>
            <person name="Lee M.-H."/>
            <person name="Shih M.-C."/>
        </authorList>
    </citation>
    <scope>NUCLEOTIDE SEQUENCE</scope>
    <source>
        <strain evidence="3">Coll-153</strain>
    </source>
</reference>
<proteinExistence type="predicted"/>
<feature type="compositionally biased region" description="Acidic residues" evidence="1">
    <location>
        <begin position="570"/>
        <end position="587"/>
    </location>
</feature>
<feature type="compositionally biased region" description="Acidic residues" evidence="1">
    <location>
        <begin position="257"/>
        <end position="266"/>
    </location>
</feature>
<evidence type="ECO:0000256" key="1">
    <source>
        <dbReference type="SAM" id="MobiDB-lite"/>
    </source>
</evidence>
<feature type="compositionally biased region" description="Acidic residues" evidence="1">
    <location>
        <begin position="802"/>
        <end position="818"/>
    </location>
</feature>
<feature type="compositionally biased region" description="Basic residues" evidence="1">
    <location>
        <begin position="1555"/>
        <end position="1564"/>
    </location>
</feature>
<dbReference type="CDD" id="cd04497">
    <property type="entry name" value="hPOT1_OB1_like"/>
    <property type="match status" value="1"/>
</dbReference>
<evidence type="ECO:0000259" key="2">
    <source>
        <dbReference type="SMART" id="SM00976"/>
    </source>
</evidence>
<feature type="compositionally biased region" description="Low complexity" evidence="1">
    <location>
        <begin position="719"/>
        <end position="736"/>
    </location>
</feature>
<accession>A0A9P7RII7</accession>
<feature type="compositionally biased region" description="Basic and acidic residues" evidence="1">
    <location>
        <begin position="1494"/>
        <end position="1506"/>
    </location>
</feature>
<feature type="compositionally biased region" description="Polar residues" evidence="1">
    <location>
        <begin position="1397"/>
        <end position="1409"/>
    </location>
</feature>
<dbReference type="SUPFAM" id="SSF50249">
    <property type="entry name" value="Nucleic acid-binding proteins"/>
    <property type="match status" value="1"/>
</dbReference>
<feature type="compositionally biased region" description="Acidic residues" evidence="1">
    <location>
        <begin position="1264"/>
        <end position="1289"/>
    </location>
</feature>